<gene>
    <name evidence="3" type="ORF">HF394_06165</name>
</gene>
<dbReference type="PANTHER" id="PTHR34473:SF2">
    <property type="entry name" value="UPF0699 TRANSMEMBRANE PROTEIN YDBT"/>
    <property type="match status" value="1"/>
</dbReference>
<organism evidence="3 4">
    <name type="scientific">Planococcus glaciei</name>
    <dbReference type="NCBI Taxonomy" id="459472"/>
    <lineage>
        <taxon>Bacteria</taxon>
        <taxon>Bacillati</taxon>
        <taxon>Bacillota</taxon>
        <taxon>Bacilli</taxon>
        <taxon>Bacillales</taxon>
        <taxon>Caryophanaceae</taxon>
        <taxon>Planococcus</taxon>
    </lineage>
</organism>
<feature type="transmembrane region" description="Helical" evidence="1">
    <location>
        <begin position="21"/>
        <end position="41"/>
    </location>
</feature>
<keyword evidence="1" id="KW-1133">Transmembrane helix</keyword>
<dbReference type="PANTHER" id="PTHR34473">
    <property type="entry name" value="UPF0699 TRANSMEMBRANE PROTEIN YDBS"/>
    <property type="match status" value="1"/>
</dbReference>
<keyword evidence="1" id="KW-0812">Transmembrane</keyword>
<dbReference type="EMBL" id="CP051177">
    <property type="protein sequence ID" value="QKX50207.1"/>
    <property type="molecule type" value="Genomic_DNA"/>
</dbReference>
<evidence type="ECO:0000256" key="1">
    <source>
        <dbReference type="SAM" id="Phobius"/>
    </source>
</evidence>
<protein>
    <submittedName>
        <fullName evidence="3">PH domain-containing protein</fullName>
    </submittedName>
</protein>
<dbReference type="InterPro" id="IPR005182">
    <property type="entry name" value="YdbS-like_PH"/>
</dbReference>
<feature type="domain" description="YdbS-like PH" evidence="2">
    <location>
        <begin position="79"/>
        <end position="154"/>
    </location>
</feature>
<dbReference type="Pfam" id="PF03703">
    <property type="entry name" value="bPH_2"/>
    <property type="match status" value="1"/>
</dbReference>
<evidence type="ECO:0000313" key="3">
    <source>
        <dbReference type="EMBL" id="QKX50207.1"/>
    </source>
</evidence>
<sequence length="171" mass="19944">MYINIEEPTRRISPDAVRVWRLSNFIMEAIVFLVICALLFAGNHFGWWQWVTWLLWGAIGISLLSSFYSVWFEPAWLQKTWRYEIDEEYIQLQHGRFNTHHTLIPMAKVEYVTTNQGPFLRKYDLYDLTIGTVTSSHKIPAIPKEQALALRAQIGVLAKIKDSDEEMDVAP</sequence>
<accession>A0A7H8Q8G0</accession>
<evidence type="ECO:0000313" key="4">
    <source>
        <dbReference type="Proteomes" id="UP000509222"/>
    </source>
</evidence>
<dbReference type="Proteomes" id="UP000509222">
    <property type="component" value="Chromosome"/>
</dbReference>
<keyword evidence="1" id="KW-0472">Membrane</keyword>
<reference evidence="4" key="1">
    <citation type="submission" date="2020-06" db="EMBL/GenBank/DDBJ databases">
        <title>Isolation of Planomicrobium glaciei.</title>
        <authorList>
            <person name="Malisova L."/>
            <person name="Safrankova R."/>
            <person name="Jakubu V."/>
            <person name="Spanelova P."/>
        </authorList>
    </citation>
    <scope>NUCLEOTIDE SEQUENCE [LARGE SCALE GENOMIC DNA]</scope>
    <source>
        <strain evidence="4">NRL-ATB46093</strain>
    </source>
</reference>
<dbReference type="RefSeq" id="WP_036811188.1">
    <property type="nucleotide sequence ID" value="NZ_CP051177.1"/>
</dbReference>
<dbReference type="AlphaFoldDB" id="A0A7H8Q8G0"/>
<proteinExistence type="predicted"/>
<feature type="transmembrane region" description="Helical" evidence="1">
    <location>
        <begin position="53"/>
        <end position="72"/>
    </location>
</feature>
<name>A0A7H8Q8G0_9BACL</name>
<evidence type="ECO:0000259" key="2">
    <source>
        <dbReference type="Pfam" id="PF03703"/>
    </source>
</evidence>
<keyword evidence="4" id="KW-1185">Reference proteome</keyword>